<dbReference type="PANTHER" id="PTHR15907">
    <property type="entry name" value="DUF614 FAMILY PROTEIN-RELATED"/>
    <property type="match status" value="1"/>
</dbReference>
<comment type="caution">
    <text evidence="2">The sequence shown here is derived from an EMBL/GenBank/DDBJ whole genome shotgun (WGS) entry which is preliminary data.</text>
</comment>
<dbReference type="InterPro" id="IPR006461">
    <property type="entry name" value="PLAC_motif_containing"/>
</dbReference>
<protein>
    <submittedName>
        <fullName evidence="2">PLAC8 family-domain-containing protein</fullName>
    </submittedName>
</protein>
<evidence type="ECO:0000256" key="1">
    <source>
        <dbReference type="SAM" id="MobiDB-lite"/>
    </source>
</evidence>
<feature type="region of interest" description="Disordered" evidence="1">
    <location>
        <begin position="24"/>
        <end position="72"/>
    </location>
</feature>
<name>A0A8H6I609_9AGAR</name>
<dbReference type="Pfam" id="PF04749">
    <property type="entry name" value="PLAC8"/>
    <property type="match status" value="1"/>
</dbReference>
<dbReference type="NCBIfam" id="TIGR01571">
    <property type="entry name" value="A_thal_Cys_rich"/>
    <property type="match status" value="1"/>
</dbReference>
<reference evidence="2 3" key="1">
    <citation type="submission" date="2020-07" db="EMBL/GenBank/DDBJ databases">
        <title>Comparative genomics of pyrophilous fungi reveals a link between fire events and developmental genes.</title>
        <authorList>
            <consortium name="DOE Joint Genome Institute"/>
            <person name="Steindorff A.S."/>
            <person name="Carver A."/>
            <person name="Calhoun S."/>
            <person name="Stillman K."/>
            <person name="Liu H."/>
            <person name="Lipzen A."/>
            <person name="Pangilinan J."/>
            <person name="Labutti K."/>
            <person name="Bruns T.D."/>
            <person name="Grigoriev I.V."/>
        </authorList>
    </citation>
    <scope>NUCLEOTIDE SEQUENCE [LARGE SCALE GENOMIC DNA]</scope>
    <source>
        <strain evidence="2 3">CBS 144469</strain>
    </source>
</reference>
<dbReference type="EMBL" id="JACGCI010000018">
    <property type="protein sequence ID" value="KAF6758532.1"/>
    <property type="molecule type" value="Genomic_DNA"/>
</dbReference>
<sequence>MPGASHPINNTGWSSSYPSYPRQPHLLSLSPPNMSRPYTPQGTPSMPRPYIPQAPMSLRPEGGNRNAKNLPVKKNGRSWSNGLCGCCEAPGTCLLACCLPCMVYGDVKTRKDHLENHGTALPNQSYCSGDCALHGLATVFGLGCIFQMIQRTSIRKRYNISGNGCDDCCTACWCTSCELTQESMEVELEEQSLMGHPRH</sequence>
<accession>A0A8H6I609</accession>
<proteinExistence type="predicted"/>
<keyword evidence="3" id="KW-1185">Reference proteome</keyword>
<dbReference type="AlphaFoldDB" id="A0A8H6I609"/>
<feature type="compositionally biased region" description="Polar residues" evidence="1">
    <location>
        <begin position="30"/>
        <end position="44"/>
    </location>
</feature>
<organism evidence="2 3">
    <name type="scientific">Ephemerocybe angulata</name>
    <dbReference type="NCBI Taxonomy" id="980116"/>
    <lineage>
        <taxon>Eukaryota</taxon>
        <taxon>Fungi</taxon>
        <taxon>Dikarya</taxon>
        <taxon>Basidiomycota</taxon>
        <taxon>Agaricomycotina</taxon>
        <taxon>Agaricomycetes</taxon>
        <taxon>Agaricomycetidae</taxon>
        <taxon>Agaricales</taxon>
        <taxon>Agaricineae</taxon>
        <taxon>Psathyrellaceae</taxon>
        <taxon>Ephemerocybe</taxon>
    </lineage>
</organism>
<evidence type="ECO:0000313" key="2">
    <source>
        <dbReference type="EMBL" id="KAF6758532.1"/>
    </source>
</evidence>
<dbReference type="Proteomes" id="UP000521943">
    <property type="component" value="Unassembled WGS sequence"/>
</dbReference>
<gene>
    <name evidence="2" type="ORF">DFP72DRAFT_174607</name>
</gene>
<evidence type="ECO:0000313" key="3">
    <source>
        <dbReference type="Proteomes" id="UP000521943"/>
    </source>
</evidence>
<dbReference type="OrthoDB" id="1045822at2759"/>